<reference evidence="1" key="2">
    <citation type="submission" date="2020-11" db="EMBL/GenBank/DDBJ databases">
        <authorList>
            <person name="McCartney M.A."/>
            <person name="Auch B."/>
            <person name="Kono T."/>
            <person name="Mallez S."/>
            <person name="Becker A."/>
            <person name="Gohl D.M."/>
            <person name="Silverstein K.A.T."/>
            <person name="Koren S."/>
            <person name="Bechman K.B."/>
            <person name="Herman A."/>
            <person name="Abrahante J.E."/>
            <person name="Garbe J."/>
        </authorList>
    </citation>
    <scope>NUCLEOTIDE SEQUENCE</scope>
    <source>
        <strain evidence="1">Duluth1</strain>
        <tissue evidence="1">Whole animal</tissue>
    </source>
</reference>
<proteinExistence type="predicted"/>
<protein>
    <submittedName>
        <fullName evidence="1">Uncharacterized protein</fullName>
    </submittedName>
</protein>
<reference evidence="1" key="1">
    <citation type="journal article" date="2019" name="bioRxiv">
        <title>The Genome of the Zebra Mussel, Dreissena polymorpha: A Resource for Invasive Species Research.</title>
        <authorList>
            <person name="McCartney M.A."/>
            <person name="Auch B."/>
            <person name="Kono T."/>
            <person name="Mallez S."/>
            <person name="Zhang Y."/>
            <person name="Obille A."/>
            <person name="Becker A."/>
            <person name="Abrahante J.E."/>
            <person name="Garbe J."/>
            <person name="Badalamenti J.P."/>
            <person name="Herman A."/>
            <person name="Mangelson H."/>
            <person name="Liachko I."/>
            <person name="Sullivan S."/>
            <person name="Sone E.D."/>
            <person name="Koren S."/>
            <person name="Silverstein K.A.T."/>
            <person name="Beckman K.B."/>
            <person name="Gohl D.M."/>
        </authorList>
    </citation>
    <scope>NUCLEOTIDE SEQUENCE</scope>
    <source>
        <strain evidence="1">Duluth1</strain>
        <tissue evidence="1">Whole animal</tissue>
    </source>
</reference>
<dbReference type="Proteomes" id="UP000828390">
    <property type="component" value="Unassembled WGS sequence"/>
</dbReference>
<dbReference type="AlphaFoldDB" id="A0A9D4LCW7"/>
<keyword evidence="2" id="KW-1185">Reference proteome</keyword>
<comment type="caution">
    <text evidence="1">The sequence shown here is derived from an EMBL/GenBank/DDBJ whole genome shotgun (WGS) entry which is preliminary data.</text>
</comment>
<dbReference type="SUPFAM" id="SSF81301">
    <property type="entry name" value="Nucleotidyltransferase"/>
    <property type="match status" value="1"/>
</dbReference>
<evidence type="ECO:0000313" key="2">
    <source>
        <dbReference type="Proteomes" id="UP000828390"/>
    </source>
</evidence>
<accession>A0A9D4LCW7</accession>
<gene>
    <name evidence="1" type="ORF">DPMN_098852</name>
</gene>
<evidence type="ECO:0000313" key="1">
    <source>
        <dbReference type="EMBL" id="KAH3856267.1"/>
    </source>
</evidence>
<dbReference type="InterPro" id="IPR043519">
    <property type="entry name" value="NT_sf"/>
</dbReference>
<dbReference type="EMBL" id="JAIWYP010000003">
    <property type="protein sequence ID" value="KAH3856267.1"/>
    <property type="molecule type" value="Genomic_DNA"/>
</dbReference>
<organism evidence="1 2">
    <name type="scientific">Dreissena polymorpha</name>
    <name type="common">Zebra mussel</name>
    <name type="synonym">Mytilus polymorpha</name>
    <dbReference type="NCBI Taxonomy" id="45954"/>
    <lineage>
        <taxon>Eukaryota</taxon>
        <taxon>Metazoa</taxon>
        <taxon>Spiralia</taxon>
        <taxon>Lophotrochozoa</taxon>
        <taxon>Mollusca</taxon>
        <taxon>Bivalvia</taxon>
        <taxon>Autobranchia</taxon>
        <taxon>Heteroconchia</taxon>
        <taxon>Euheterodonta</taxon>
        <taxon>Imparidentia</taxon>
        <taxon>Neoheterodontei</taxon>
        <taxon>Myida</taxon>
        <taxon>Dreissenoidea</taxon>
        <taxon>Dreissenidae</taxon>
        <taxon>Dreissena</taxon>
    </lineage>
</organism>
<sequence length="100" mass="11592">MSEVLNDIGVGKHTVKRRRSTFLWREKLFAIEERFLGYNTLCFHFGSQSEGTTTPGLQSDIDLLISFIDVNIMTDWVDWKAGMSNFLMTKHVINPPQHYL</sequence>
<name>A0A9D4LCW7_DREPO</name>